<name>A0A1V2C6V9_CORAY</name>
<dbReference type="EMBL" id="JASOOY020000011">
    <property type="protein sequence ID" value="MEO3716741.1"/>
    <property type="molecule type" value="Genomic_DNA"/>
</dbReference>
<dbReference type="Proteomes" id="UP001223646">
    <property type="component" value="Unassembled WGS sequence"/>
</dbReference>
<reference evidence="4" key="2">
    <citation type="submission" date="2023-03" db="EMBL/GenBank/DDBJ databases">
        <title>Corynebacterium amycolatum SB-1.</title>
        <authorList>
            <person name="Jo H."/>
        </authorList>
    </citation>
    <scope>NUCLEOTIDE SEQUENCE</scope>
    <source>
        <strain evidence="4">SB-1</strain>
    </source>
</reference>
<evidence type="ECO:0000313" key="6">
    <source>
        <dbReference type="Proteomes" id="UP000595198"/>
    </source>
</evidence>
<keyword evidence="6" id="KW-1185">Reference proteome</keyword>
<dbReference type="Pfam" id="PF11253">
    <property type="entry name" value="DUF3052"/>
    <property type="match status" value="1"/>
</dbReference>
<dbReference type="AlphaFoldDB" id="A0A1V2C6V9"/>
<dbReference type="RefSeq" id="WP_005511050.1">
    <property type="nucleotide sequence ID" value="NZ_CP046975.1"/>
</dbReference>
<evidence type="ECO:0000313" key="7">
    <source>
        <dbReference type="Proteomes" id="UP001223646"/>
    </source>
</evidence>
<organism evidence="1 7">
    <name type="scientific">Corynebacterium amycolatum</name>
    <dbReference type="NCBI Taxonomy" id="43765"/>
    <lineage>
        <taxon>Bacteria</taxon>
        <taxon>Bacillati</taxon>
        <taxon>Actinomycetota</taxon>
        <taxon>Actinomycetes</taxon>
        <taxon>Mycobacteriales</taxon>
        <taxon>Corynebacteriaceae</taxon>
        <taxon>Corynebacterium</taxon>
    </lineage>
</organism>
<dbReference type="OrthoDB" id="5185945at2"/>
<reference evidence="5 6" key="1">
    <citation type="submission" date="2020-12" db="EMBL/GenBank/DDBJ databases">
        <title>FDA dAtabase for Regulatory Grade micrObial Sequences (FDA-ARGOS): Supporting development and validation of Infectious Disease Dx tests.</title>
        <authorList>
            <person name="Sproer C."/>
            <person name="Gronow S."/>
            <person name="Severitt S."/>
            <person name="Schroder I."/>
            <person name="Tallon L."/>
            <person name="Sadzewicz L."/>
            <person name="Zhao X."/>
            <person name="Boylan J."/>
            <person name="Ott S."/>
            <person name="Bowen H."/>
            <person name="Vavikolanu K."/>
            <person name="Mehta A."/>
            <person name="Aluvathingal J."/>
            <person name="Nadendla S."/>
            <person name="Lowell S."/>
            <person name="Myers T."/>
            <person name="Yan Y."/>
            <person name="Sichtig H."/>
        </authorList>
    </citation>
    <scope>NUCLEOTIDE SEQUENCE [LARGE SCALE GENOMIC DNA]</scope>
    <source>
        <strain evidence="2 5">FDAARGOS_938</strain>
        <strain evidence="3 6">FDAARGOS_991</strain>
    </source>
</reference>
<accession>A0A1V2C6V9</accession>
<protein>
    <submittedName>
        <fullName evidence="1">DUF3052 domain-containing protein</fullName>
    </submittedName>
</protein>
<dbReference type="Proteomes" id="UP000594774">
    <property type="component" value="Chromosome"/>
</dbReference>
<dbReference type="EMBL" id="CP066023">
    <property type="protein sequence ID" value="QQB82581.1"/>
    <property type="molecule type" value="Genomic_DNA"/>
</dbReference>
<dbReference type="Proteomes" id="UP001220238">
    <property type="component" value="Chromosome"/>
</dbReference>
<dbReference type="InterPro" id="IPR021412">
    <property type="entry name" value="DUF3052"/>
</dbReference>
<reference evidence="1" key="4">
    <citation type="submission" date="2024-05" db="EMBL/GenBank/DDBJ databases">
        <authorList>
            <person name="Wolfe A."/>
        </authorList>
    </citation>
    <scope>NUCLEOTIDE SEQUENCE</scope>
    <source>
        <strain evidence="1">UMB1064</strain>
    </source>
</reference>
<evidence type="ECO:0000313" key="4">
    <source>
        <dbReference type="EMBL" id="WET43628.1"/>
    </source>
</evidence>
<evidence type="ECO:0000313" key="2">
    <source>
        <dbReference type="EMBL" id="QPR30751.1"/>
    </source>
</evidence>
<sequence length="136" mass="14646">MVNATGAAHEYASRLGIKEGQLVQEVGWDTDCDSAISESVENFLDADLLDEDTDEVVDVVLLWWREEDGDLVDGLVDASRPLEDEGRVWLLTPGAGQPGAIDPGVIDESAQLAGFSNTSALRLGDWQGNCLVQRSS</sequence>
<dbReference type="GeneID" id="92768605"/>
<evidence type="ECO:0000313" key="5">
    <source>
        <dbReference type="Proteomes" id="UP000594774"/>
    </source>
</evidence>
<dbReference type="Proteomes" id="UP000595198">
    <property type="component" value="Chromosome"/>
</dbReference>
<proteinExistence type="predicted"/>
<reference evidence="1" key="3">
    <citation type="submission" date="2023-05" db="EMBL/GenBank/DDBJ databases">
        <authorList>
            <person name="Du J."/>
        </authorList>
    </citation>
    <scope>NUCLEOTIDE SEQUENCE</scope>
    <source>
        <strain evidence="1">UMB1064</strain>
    </source>
</reference>
<dbReference type="EMBL" id="CP120206">
    <property type="protein sequence ID" value="WET43628.1"/>
    <property type="molecule type" value="Genomic_DNA"/>
</dbReference>
<evidence type="ECO:0000313" key="1">
    <source>
        <dbReference type="EMBL" id="MEO3716741.1"/>
    </source>
</evidence>
<evidence type="ECO:0000313" key="3">
    <source>
        <dbReference type="EMBL" id="QQB82581.1"/>
    </source>
</evidence>
<gene>
    <name evidence="2" type="ORF">I6G95_11310</name>
    <name evidence="3" type="ORF">I6H48_11850</name>
    <name evidence="4" type="ORF">P2W56_09405</name>
    <name evidence="1" type="ORF">QP460_003960</name>
</gene>
<dbReference type="EMBL" id="CP065628">
    <property type="protein sequence ID" value="QPR30751.1"/>
    <property type="molecule type" value="Genomic_DNA"/>
</dbReference>